<dbReference type="GO" id="GO:0046872">
    <property type="term" value="F:metal ion binding"/>
    <property type="evidence" value="ECO:0007669"/>
    <property type="project" value="InterPro"/>
</dbReference>
<protein>
    <recommendedName>
        <fullName evidence="3">HMA domain-containing protein</fullName>
    </recommendedName>
</protein>
<sequence length="145" mass="16027">MALQPAYFVQHGQPRRTTSQLVPMVPVDTMFVFDTAVPMCCTLCVSMVYEALFGLRGLRDAVVDIRNQQVAIVGHMDPLEALNRLGCFGATPSPRYRMQRQVTRRGASPAVYGETRYRTTQCPVYTLGASAETHYAGLNTSVAHV</sequence>
<evidence type="ECO:0000313" key="1">
    <source>
        <dbReference type="EMBL" id="KAG0590202.1"/>
    </source>
</evidence>
<evidence type="ECO:0000313" key="2">
    <source>
        <dbReference type="Proteomes" id="UP000822688"/>
    </source>
</evidence>
<dbReference type="AlphaFoldDB" id="A0A8T0J4P3"/>
<name>A0A8T0J4P3_CERPU</name>
<comment type="caution">
    <text evidence="1">The sequence shown here is derived from an EMBL/GenBank/DDBJ whole genome shotgun (WGS) entry which is preliminary data.</text>
</comment>
<organism evidence="1 2">
    <name type="scientific">Ceratodon purpureus</name>
    <name type="common">Fire moss</name>
    <name type="synonym">Dicranum purpureum</name>
    <dbReference type="NCBI Taxonomy" id="3225"/>
    <lineage>
        <taxon>Eukaryota</taxon>
        <taxon>Viridiplantae</taxon>
        <taxon>Streptophyta</taxon>
        <taxon>Embryophyta</taxon>
        <taxon>Bryophyta</taxon>
        <taxon>Bryophytina</taxon>
        <taxon>Bryopsida</taxon>
        <taxon>Dicranidae</taxon>
        <taxon>Pseudoditrichales</taxon>
        <taxon>Ditrichaceae</taxon>
        <taxon>Ceratodon</taxon>
    </lineage>
</organism>
<keyword evidence="2" id="KW-1185">Reference proteome</keyword>
<dbReference type="InterPro" id="IPR036163">
    <property type="entry name" value="HMA_dom_sf"/>
</dbReference>
<proteinExistence type="predicted"/>
<dbReference type="Gene3D" id="3.30.70.100">
    <property type="match status" value="1"/>
</dbReference>
<gene>
    <name evidence="1" type="ORF">KC19_1G080800</name>
</gene>
<evidence type="ECO:0008006" key="3">
    <source>
        <dbReference type="Google" id="ProtNLM"/>
    </source>
</evidence>
<accession>A0A8T0J4P3</accession>
<dbReference type="SUPFAM" id="SSF55008">
    <property type="entry name" value="HMA, heavy metal-associated domain"/>
    <property type="match status" value="1"/>
</dbReference>
<dbReference type="Proteomes" id="UP000822688">
    <property type="component" value="Chromosome 1"/>
</dbReference>
<dbReference type="EMBL" id="CM026421">
    <property type="protein sequence ID" value="KAG0590202.1"/>
    <property type="molecule type" value="Genomic_DNA"/>
</dbReference>
<reference evidence="1" key="1">
    <citation type="submission" date="2020-06" db="EMBL/GenBank/DDBJ databases">
        <title>WGS assembly of Ceratodon purpureus strain R40.</title>
        <authorList>
            <person name="Carey S.B."/>
            <person name="Jenkins J."/>
            <person name="Shu S."/>
            <person name="Lovell J.T."/>
            <person name="Sreedasyam A."/>
            <person name="Maumus F."/>
            <person name="Tiley G.P."/>
            <person name="Fernandez-Pozo N."/>
            <person name="Barry K."/>
            <person name="Chen C."/>
            <person name="Wang M."/>
            <person name="Lipzen A."/>
            <person name="Daum C."/>
            <person name="Saski C.A."/>
            <person name="Payton A.C."/>
            <person name="Mcbreen J.C."/>
            <person name="Conrad R.E."/>
            <person name="Kollar L.M."/>
            <person name="Olsson S."/>
            <person name="Huttunen S."/>
            <person name="Landis J.B."/>
            <person name="Wickett N.J."/>
            <person name="Johnson M.G."/>
            <person name="Rensing S.A."/>
            <person name="Grimwood J."/>
            <person name="Schmutz J."/>
            <person name="Mcdaniel S.F."/>
        </authorList>
    </citation>
    <scope>NUCLEOTIDE SEQUENCE</scope>
    <source>
        <strain evidence="1">R40</strain>
    </source>
</reference>